<keyword evidence="2" id="KW-1185">Reference proteome</keyword>
<dbReference type="Proteomes" id="UP000199150">
    <property type="component" value="Unassembled WGS sequence"/>
</dbReference>
<organism evidence="1 2">
    <name type="scientific">Asticcacaulis taihuensis</name>
    <dbReference type="NCBI Taxonomy" id="260084"/>
    <lineage>
        <taxon>Bacteria</taxon>
        <taxon>Pseudomonadati</taxon>
        <taxon>Pseudomonadota</taxon>
        <taxon>Alphaproteobacteria</taxon>
        <taxon>Caulobacterales</taxon>
        <taxon>Caulobacteraceae</taxon>
        <taxon>Asticcacaulis</taxon>
    </lineage>
</organism>
<name>A0A1G4RCF9_9CAUL</name>
<proteinExistence type="predicted"/>
<evidence type="ECO:0000313" key="2">
    <source>
        <dbReference type="Proteomes" id="UP000199150"/>
    </source>
</evidence>
<dbReference type="RefSeq" id="WP_090646582.1">
    <property type="nucleotide sequence ID" value="NZ_CBCRYE010000004.1"/>
</dbReference>
<dbReference type="EMBL" id="FMTS01000002">
    <property type="protein sequence ID" value="SCW54351.1"/>
    <property type="molecule type" value="Genomic_DNA"/>
</dbReference>
<reference evidence="2" key="1">
    <citation type="submission" date="2016-10" db="EMBL/GenBank/DDBJ databases">
        <authorList>
            <person name="Varghese N."/>
            <person name="Submissions S."/>
        </authorList>
    </citation>
    <scope>NUCLEOTIDE SEQUENCE [LARGE SCALE GENOMIC DNA]</scope>
    <source>
        <strain evidence="2">CGMCC 1.3431</strain>
    </source>
</reference>
<gene>
    <name evidence="1" type="ORF">SAMN02927928_1769</name>
</gene>
<accession>A0A1G4RCF9</accession>
<protein>
    <submittedName>
        <fullName evidence="1">Uncharacterized protein</fullName>
    </submittedName>
</protein>
<sequence>MFFMKDAAQQALDINIGRVLEMFRSGVLDRNQACEALTRFFEGASHHDAADLNAHLMRIVERVDIGTLEPKEARHKLVKAALASEKNDLRYVDILHHMVEEA</sequence>
<evidence type="ECO:0000313" key="1">
    <source>
        <dbReference type="EMBL" id="SCW54351.1"/>
    </source>
</evidence>
<dbReference type="AlphaFoldDB" id="A0A1G4RCF9"/>
<dbReference type="OrthoDB" id="7173562at2"/>